<dbReference type="InterPro" id="IPR001858">
    <property type="entry name" value="Phosphatidylethanolamine-bd_CS"/>
</dbReference>
<dbReference type="CDD" id="cd00866">
    <property type="entry name" value="PEBP_euk"/>
    <property type="match status" value="1"/>
</dbReference>
<protein>
    <submittedName>
        <fullName evidence="1">Uncharacterized protein</fullName>
    </submittedName>
</protein>
<evidence type="ECO:0000313" key="2">
    <source>
        <dbReference type="Proteomes" id="UP001162164"/>
    </source>
</evidence>
<proteinExistence type="predicted"/>
<dbReference type="PANTHER" id="PTHR11362">
    <property type="entry name" value="PHOSPHATIDYLETHANOLAMINE-BINDING PROTEIN"/>
    <property type="match status" value="1"/>
</dbReference>
<accession>A0ABQ9IV17</accession>
<evidence type="ECO:0000313" key="1">
    <source>
        <dbReference type="EMBL" id="KAJ8966401.1"/>
    </source>
</evidence>
<dbReference type="PROSITE" id="PS01220">
    <property type="entry name" value="PBP"/>
    <property type="match status" value="1"/>
</dbReference>
<dbReference type="InterPro" id="IPR036610">
    <property type="entry name" value="PEBP-like_sf"/>
</dbReference>
<reference evidence="1" key="1">
    <citation type="journal article" date="2023" name="Insect Mol. Biol.">
        <title>Genome sequencing provides insights into the evolution of gene families encoding plant cell wall-degrading enzymes in longhorned beetles.</title>
        <authorList>
            <person name="Shin N.R."/>
            <person name="Okamura Y."/>
            <person name="Kirsch R."/>
            <person name="Pauchet Y."/>
        </authorList>
    </citation>
    <scope>NUCLEOTIDE SEQUENCE</scope>
    <source>
        <strain evidence="1">MMC_N1</strain>
    </source>
</reference>
<dbReference type="Gene3D" id="3.90.280.10">
    <property type="entry name" value="PEBP-like"/>
    <property type="match status" value="2"/>
</dbReference>
<dbReference type="InterPro" id="IPR035810">
    <property type="entry name" value="PEBP_euk"/>
</dbReference>
<dbReference type="SUPFAM" id="SSF49777">
    <property type="entry name" value="PEBP-like"/>
    <property type="match status" value="1"/>
</dbReference>
<sequence length="224" mass="25903">MPHVTVYNVYSQFAINLLEKIIPIVMANSNMKSQFMVKIIIEWLSKTTRLLRTSSAAYPTLFLEVKYPKSNKEVKLGNELAPKDVSDIPEVLYEAEPGSFYSLIMTDPDAPSRKNPARREWHHWLLRLSIFLNRTFLRAKQSASTWDRLRLRAAGFIVTYFSFSNNRGKLTFDEPTHSNTDGKRGNFCTEKFKKKYNLKKPVAGNFFQAQFDETVPAIHKQLGF</sequence>
<comment type="caution">
    <text evidence="1">The sequence shown here is derived from an EMBL/GenBank/DDBJ whole genome shotgun (WGS) entry which is preliminary data.</text>
</comment>
<gene>
    <name evidence="1" type="ORF">NQ317_009633</name>
</gene>
<keyword evidence="2" id="KW-1185">Reference proteome</keyword>
<organism evidence="1 2">
    <name type="scientific">Molorchus minor</name>
    <dbReference type="NCBI Taxonomy" id="1323400"/>
    <lineage>
        <taxon>Eukaryota</taxon>
        <taxon>Metazoa</taxon>
        <taxon>Ecdysozoa</taxon>
        <taxon>Arthropoda</taxon>
        <taxon>Hexapoda</taxon>
        <taxon>Insecta</taxon>
        <taxon>Pterygota</taxon>
        <taxon>Neoptera</taxon>
        <taxon>Endopterygota</taxon>
        <taxon>Coleoptera</taxon>
        <taxon>Polyphaga</taxon>
        <taxon>Cucujiformia</taxon>
        <taxon>Chrysomeloidea</taxon>
        <taxon>Cerambycidae</taxon>
        <taxon>Lamiinae</taxon>
        <taxon>Monochamini</taxon>
        <taxon>Molorchus</taxon>
    </lineage>
</organism>
<dbReference type="PANTHER" id="PTHR11362:SF82">
    <property type="entry name" value="PHOSPHATIDYLETHANOLAMINE-BINDING PROTEIN 4"/>
    <property type="match status" value="1"/>
</dbReference>
<dbReference type="EMBL" id="JAPWTJ010002375">
    <property type="protein sequence ID" value="KAJ8966401.1"/>
    <property type="molecule type" value="Genomic_DNA"/>
</dbReference>
<dbReference type="Proteomes" id="UP001162164">
    <property type="component" value="Unassembled WGS sequence"/>
</dbReference>
<name>A0ABQ9IV17_9CUCU</name>